<dbReference type="InterPro" id="IPR050832">
    <property type="entry name" value="Bact_Acetyltransf"/>
</dbReference>
<dbReference type="Pfam" id="PF00583">
    <property type="entry name" value="Acetyltransf_1"/>
    <property type="match status" value="1"/>
</dbReference>
<dbReference type="PROSITE" id="PS51186">
    <property type="entry name" value="GNAT"/>
    <property type="match status" value="1"/>
</dbReference>
<dbReference type="InterPro" id="IPR016181">
    <property type="entry name" value="Acyl_CoA_acyltransferase"/>
</dbReference>
<dbReference type="SUPFAM" id="SSF55729">
    <property type="entry name" value="Acyl-CoA N-acyltransferases (Nat)"/>
    <property type="match status" value="1"/>
</dbReference>
<evidence type="ECO:0000313" key="4">
    <source>
        <dbReference type="EMBL" id="GAA3872894.1"/>
    </source>
</evidence>
<name>A0ABP7KCI6_9MICO</name>
<dbReference type="Gene3D" id="3.40.630.30">
    <property type="match status" value="1"/>
</dbReference>
<dbReference type="PANTHER" id="PTHR43877">
    <property type="entry name" value="AMINOALKYLPHOSPHONATE N-ACETYLTRANSFERASE-RELATED-RELATED"/>
    <property type="match status" value="1"/>
</dbReference>
<keyword evidence="5" id="KW-1185">Reference proteome</keyword>
<dbReference type="InterPro" id="IPR000182">
    <property type="entry name" value="GNAT_dom"/>
</dbReference>
<evidence type="ECO:0000259" key="3">
    <source>
        <dbReference type="PROSITE" id="PS51186"/>
    </source>
</evidence>
<keyword evidence="1" id="KW-0808">Transferase</keyword>
<dbReference type="PANTHER" id="PTHR43877:SF1">
    <property type="entry name" value="ACETYLTRANSFERASE"/>
    <property type="match status" value="1"/>
</dbReference>
<feature type="domain" description="N-acetyltransferase" evidence="3">
    <location>
        <begin position="1"/>
        <end position="160"/>
    </location>
</feature>
<dbReference type="EMBL" id="BAABCN010000002">
    <property type="protein sequence ID" value="GAA3872894.1"/>
    <property type="molecule type" value="Genomic_DNA"/>
</dbReference>
<protein>
    <recommendedName>
        <fullName evidence="3">N-acetyltransferase domain-containing protein</fullName>
    </recommendedName>
</protein>
<keyword evidence="2" id="KW-0012">Acyltransferase</keyword>
<evidence type="ECO:0000313" key="5">
    <source>
        <dbReference type="Proteomes" id="UP001501803"/>
    </source>
</evidence>
<accession>A0ABP7KCI6</accession>
<evidence type="ECO:0000256" key="2">
    <source>
        <dbReference type="ARBA" id="ARBA00023315"/>
    </source>
</evidence>
<comment type="caution">
    <text evidence="4">The sequence shown here is derived from an EMBL/GenBank/DDBJ whole genome shotgun (WGS) entry which is preliminary data.</text>
</comment>
<dbReference type="CDD" id="cd04301">
    <property type="entry name" value="NAT_SF"/>
    <property type="match status" value="1"/>
</dbReference>
<sequence>MTIDTGHADDLDACVALWILALTAREAAPPVVGTAERARGKLAHDPVSWRVLRDEQGSVCGFGLITAPATGSPSDPPAAVYVSLLAIDPALQGRGHGAALLTELLADARKAGHATAVLHVLTSNVAATQLYLSTGWRAAGAAFAHPLSGLPSQTFILDLTEGVPRAAADADATPPARLRLTRE</sequence>
<dbReference type="Proteomes" id="UP001501803">
    <property type="component" value="Unassembled WGS sequence"/>
</dbReference>
<proteinExistence type="predicted"/>
<reference evidence="5" key="1">
    <citation type="journal article" date="2019" name="Int. J. Syst. Evol. Microbiol.">
        <title>The Global Catalogue of Microorganisms (GCM) 10K type strain sequencing project: providing services to taxonomists for standard genome sequencing and annotation.</title>
        <authorList>
            <consortium name="The Broad Institute Genomics Platform"/>
            <consortium name="The Broad Institute Genome Sequencing Center for Infectious Disease"/>
            <person name="Wu L."/>
            <person name="Ma J."/>
        </authorList>
    </citation>
    <scope>NUCLEOTIDE SEQUENCE [LARGE SCALE GENOMIC DNA]</scope>
    <source>
        <strain evidence="5">JCM 17021</strain>
    </source>
</reference>
<evidence type="ECO:0000256" key="1">
    <source>
        <dbReference type="ARBA" id="ARBA00022679"/>
    </source>
</evidence>
<organism evidence="4 5">
    <name type="scientific">Leifsonia kafniensis</name>
    <dbReference type="NCBI Taxonomy" id="475957"/>
    <lineage>
        <taxon>Bacteria</taxon>
        <taxon>Bacillati</taxon>
        <taxon>Actinomycetota</taxon>
        <taxon>Actinomycetes</taxon>
        <taxon>Micrococcales</taxon>
        <taxon>Microbacteriaceae</taxon>
        <taxon>Leifsonia</taxon>
    </lineage>
</organism>
<dbReference type="RefSeq" id="WP_345064081.1">
    <property type="nucleotide sequence ID" value="NZ_BAABCN010000002.1"/>
</dbReference>
<gene>
    <name evidence="4" type="ORF">GCM10022381_14900</name>
</gene>